<evidence type="ECO:0000259" key="2">
    <source>
        <dbReference type="PROSITE" id="PS50994"/>
    </source>
</evidence>
<dbReference type="Pfam" id="PF00665">
    <property type="entry name" value="rve"/>
    <property type="match status" value="1"/>
</dbReference>
<dbReference type="InterPro" id="IPR001584">
    <property type="entry name" value="Integrase_cat-core"/>
</dbReference>
<protein>
    <recommendedName>
        <fullName evidence="1">RNA-directed DNA polymerase</fullName>
        <ecNumber evidence="1">2.7.7.49</ecNumber>
    </recommendedName>
</protein>
<dbReference type="PANTHER" id="PTHR37984">
    <property type="entry name" value="PROTEIN CBG26694"/>
    <property type="match status" value="1"/>
</dbReference>
<keyword evidence="4" id="KW-1185">Reference proteome</keyword>
<dbReference type="AlphaFoldDB" id="A0AA88L274"/>
<dbReference type="EC" id="2.7.7.49" evidence="1"/>
<dbReference type="GO" id="GO:0003964">
    <property type="term" value="F:RNA-directed DNA polymerase activity"/>
    <property type="evidence" value="ECO:0007669"/>
    <property type="project" value="UniProtKB-EC"/>
</dbReference>
<dbReference type="GO" id="GO:0015074">
    <property type="term" value="P:DNA integration"/>
    <property type="evidence" value="ECO:0007669"/>
    <property type="project" value="InterPro"/>
</dbReference>
<organism evidence="3 4">
    <name type="scientific">Artemia franciscana</name>
    <name type="common">Brine shrimp</name>
    <name type="synonym">Artemia sanfranciscana</name>
    <dbReference type="NCBI Taxonomy" id="6661"/>
    <lineage>
        <taxon>Eukaryota</taxon>
        <taxon>Metazoa</taxon>
        <taxon>Ecdysozoa</taxon>
        <taxon>Arthropoda</taxon>
        <taxon>Crustacea</taxon>
        <taxon>Branchiopoda</taxon>
        <taxon>Anostraca</taxon>
        <taxon>Artemiidae</taxon>
        <taxon>Artemia</taxon>
    </lineage>
</organism>
<gene>
    <name evidence="3" type="ORF">QYM36_010722</name>
</gene>
<dbReference type="Proteomes" id="UP001187531">
    <property type="component" value="Unassembled WGS sequence"/>
</dbReference>
<dbReference type="EMBL" id="JAVRJZ010000012">
    <property type="protein sequence ID" value="KAK2716233.1"/>
    <property type="molecule type" value="Genomic_DNA"/>
</dbReference>
<dbReference type="Gene3D" id="3.30.420.10">
    <property type="entry name" value="Ribonuclease H-like superfamily/Ribonuclease H"/>
    <property type="match status" value="1"/>
</dbReference>
<dbReference type="InterPro" id="IPR050951">
    <property type="entry name" value="Retrovirus_Pol_polyprotein"/>
</dbReference>
<reference evidence="3" key="1">
    <citation type="submission" date="2023-07" db="EMBL/GenBank/DDBJ databases">
        <title>Chromosome-level genome assembly of Artemia franciscana.</title>
        <authorList>
            <person name="Jo E."/>
        </authorList>
    </citation>
    <scope>NUCLEOTIDE SEQUENCE</scope>
    <source>
        <tissue evidence="3">Whole body</tissue>
    </source>
</reference>
<evidence type="ECO:0000313" key="4">
    <source>
        <dbReference type="Proteomes" id="UP001187531"/>
    </source>
</evidence>
<comment type="caution">
    <text evidence="3">The sequence shown here is derived from an EMBL/GenBank/DDBJ whole genome shotgun (WGS) entry which is preliminary data.</text>
</comment>
<feature type="domain" description="Integrase catalytic" evidence="2">
    <location>
        <begin position="86"/>
        <end position="198"/>
    </location>
</feature>
<dbReference type="PANTHER" id="PTHR37984:SF5">
    <property type="entry name" value="PROTEIN NYNRIN-LIKE"/>
    <property type="match status" value="1"/>
</dbReference>
<sequence>MNADALSRLELTTEAGCIFGNERVILPPVFQNYLINELHKGHPGMVRMKSSARMRVWWPNIDDDVEKKVRSCSSCQLQQSSPATFNSPWPKATRVWERVHIDFAAPFYGKIFMIVKDTFTKWIEVVFMNSMSSTASIEALGSVFSRYGFPVTLVSDNQTSFTGAEFTEFMRTNRIQLLHSPPYHPKSNGVAERAVRTFLFHYRGTPHSVTGISPARLFLGRELRNRLDLLRPTSVTDHKEKSKPTVGPRKYNVVDAVLVRDYENPDRPVRVQGVILMCLTSIIYLVKVNNYVCKRHIDQMRDCTIKDLAVDTNWQTLVKCPSAERNQVA</sequence>
<dbReference type="FunFam" id="1.10.340.70:FF:000004">
    <property type="entry name" value="Retrovirus-related Pol polyprotein from transposon 297-like Protein"/>
    <property type="match status" value="1"/>
</dbReference>
<dbReference type="InterPro" id="IPR036397">
    <property type="entry name" value="RNaseH_sf"/>
</dbReference>
<dbReference type="GO" id="GO:0003676">
    <property type="term" value="F:nucleic acid binding"/>
    <property type="evidence" value="ECO:0007669"/>
    <property type="project" value="InterPro"/>
</dbReference>
<accession>A0AA88L274</accession>
<dbReference type="InterPro" id="IPR041588">
    <property type="entry name" value="Integrase_H2C2"/>
</dbReference>
<proteinExistence type="predicted"/>
<dbReference type="Gene3D" id="1.10.340.70">
    <property type="match status" value="1"/>
</dbReference>
<dbReference type="Pfam" id="PF17921">
    <property type="entry name" value="Integrase_H2C2"/>
    <property type="match status" value="1"/>
</dbReference>
<evidence type="ECO:0000256" key="1">
    <source>
        <dbReference type="ARBA" id="ARBA00012493"/>
    </source>
</evidence>
<dbReference type="SUPFAM" id="SSF53098">
    <property type="entry name" value="Ribonuclease H-like"/>
    <property type="match status" value="1"/>
</dbReference>
<dbReference type="PROSITE" id="PS50994">
    <property type="entry name" value="INTEGRASE"/>
    <property type="match status" value="1"/>
</dbReference>
<evidence type="ECO:0000313" key="3">
    <source>
        <dbReference type="EMBL" id="KAK2716233.1"/>
    </source>
</evidence>
<name>A0AA88L274_ARTSF</name>
<dbReference type="InterPro" id="IPR012337">
    <property type="entry name" value="RNaseH-like_sf"/>
</dbReference>